<sequence>MEALYVALVLQWVIILALAAAVVALFRQVGMLHERLGPVGALVLPGGPKAGATAPRFTLRAIDGRKVVIGQEGGARSTLLFFLSPTCPVCKTLIPIIKRVAEDERNRLDLVLASDGDEPAQQLMIRQHKLEEFPLVLSTELGMAYGVSKLPHAALIGPDGKLAATGLVNSREHLESLLTAQDLGVASLQEFVTKTAQDRAKIEWVGR</sequence>
<keyword evidence="1" id="KW-1133">Transmembrane helix</keyword>
<dbReference type="Pfam" id="PF08534">
    <property type="entry name" value="Redoxin"/>
    <property type="match status" value="1"/>
</dbReference>
<dbReference type="Proteomes" id="UP000216998">
    <property type="component" value="Unassembled WGS sequence"/>
</dbReference>
<dbReference type="SUPFAM" id="SSF52833">
    <property type="entry name" value="Thioredoxin-like"/>
    <property type="match status" value="1"/>
</dbReference>
<dbReference type="PROSITE" id="PS51352">
    <property type="entry name" value="THIOREDOXIN_2"/>
    <property type="match status" value="1"/>
</dbReference>
<gene>
    <name evidence="3" type="ORF">CHU95_02560</name>
</gene>
<keyword evidence="1" id="KW-0472">Membrane</keyword>
<accession>A0A255Z868</accession>
<protein>
    <submittedName>
        <fullName evidence="3">Thiol-disulfide isomerase</fullName>
    </submittedName>
</protein>
<comment type="caution">
    <text evidence="3">The sequence shown here is derived from an EMBL/GenBank/DDBJ whole genome shotgun (WGS) entry which is preliminary data.</text>
</comment>
<evidence type="ECO:0000259" key="2">
    <source>
        <dbReference type="PROSITE" id="PS51352"/>
    </source>
</evidence>
<keyword evidence="4" id="KW-1185">Reference proteome</keyword>
<dbReference type="GO" id="GO:0016491">
    <property type="term" value="F:oxidoreductase activity"/>
    <property type="evidence" value="ECO:0007669"/>
    <property type="project" value="InterPro"/>
</dbReference>
<organism evidence="3 4">
    <name type="scientific">Niveispirillum lacus</name>
    <dbReference type="NCBI Taxonomy" id="1981099"/>
    <lineage>
        <taxon>Bacteria</taxon>
        <taxon>Pseudomonadati</taxon>
        <taxon>Pseudomonadota</taxon>
        <taxon>Alphaproteobacteria</taxon>
        <taxon>Rhodospirillales</taxon>
        <taxon>Azospirillaceae</taxon>
        <taxon>Niveispirillum</taxon>
    </lineage>
</organism>
<evidence type="ECO:0000256" key="1">
    <source>
        <dbReference type="SAM" id="Phobius"/>
    </source>
</evidence>
<dbReference type="InterPro" id="IPR036249">
    <property type="entry name" value="Thioredoxin-like_sf"/>
</dbReference>
<reference evidence="3 4" key="1">
    <citation type="submission" date="2017-07" db="EMBL/GenBank/DDBJ databases">
        <title>Niveispirillum cyanobacteriorum sp. nov., isolated from cyanobacterial aggregates in a eutrophic lake.</title>
        <authorList>
            <person name="Cai H."/>
        </authorList>
    </citation>
    <scope>NUCLEOTIDE SEQUENCE [LARGE SCALE GENOMIC DNA]</scope>
    <source>
        <strain evidence="4">TH1-14</strain>
    </source>
</reference>
<evidence type="ECO:0000313" key="3">
    <source>
        <dbReference type="EMBL" id="OYQ37075.1"/>
    </source>
</evidence>
<dbReference type="InterPro" id="IPR013766">
    <property type="entry name" value="Thioredoxin_domain"/>
</dbReference>
<dbReference type="OrthoDB" id="462848at2"/>
<dbReference type="AlphaFoldDB" id="A0A255Z868"/>
<evidence type="ECO:0000313" key="4">
    <source>
        <dbReference type="Proteomes" id="UP000216998"/>
    </source>
</evidence>
<keyword evidence="1" id="KW-0812">Transmembrane</keyword>
<dbReference type="EMBL" id="NOXU01000018">
    <property type="protein sequence ID" value="OYQ37075.1"/>
    <property type="molecule type" value="Genomic_DNA"/>
</dbReference>
<keyword evidence="3" id="KW-0413">Isomerase</keyword>
<feature type="transmembrane region" description="Helical" evidence="1">
    <location>
        <begin position="6"/>
        <end position="26"/>
    </location>
</feature>
<feature type="domain" description="Thioredoxin" evidence="2">
    <location>
        <begin position="48"/>
        <end position="186"/>
    </location>
</feature>
<dbReference type="InterPro" id="IPR013740">
    <property type="entry name" value="Redoxin"/>
</dbReference>
<name>A0A255Z868_9PROT</name>
<dbReference type="Gene3D" id="3.40.30.10">
    <property type="entry name" value="Glutaredoxin"/>
    <property type="match status" value="1"/>
</dbReference>
<dbReference type="GO" id="GO:0016853">
    <property type="term" value="F:isomerase activity"/>
    <property type="evidence" value="ECO:0007669"/>
    <property type="project" value="UniProtKB-KW"/>
</dbReference>
<proteinExistence type="predicted"/>